<reference evidence="1 2" key="1">
    <citation type="submission" date="2019-10" db="EMBL/GenBank/DDBJ databases">
        <title>Description of Paenibacillus pedi sp. nov.</title>
        <authorList>
            <person name="Carlier A."/>
            <person name="Qi S."/>
        </authorList>
    </citation>
    <scope>NUCLEOTIDE SEQUENCE [LARGE SCALE GENOMIC DNA]</scope>
    <source>
        <strain evidence="1 2">LMG 31457</strain>
    </source>
</reference>
<evidence type="ECO:0000313" key="1">
    <source>
        <dbReference type="EMBL" id="NOV01500.1"/>
    </source>
</evidence>
<dbReference type="EMBL" id="WHNZ01000036">
    <property type="protein sequence ID" value="NOV01500.1"/>
    <property type="molecule type" value="Genomic_DNA"/>
</dbReference>
<protein>
    <submittedName>
        <fullName evidence="1">Uncharacterized protein</fullName>
    </submittedName>
</protein>
<comment type="caution">
    <text evidence="1">The sequence shown here is derived from an EMBL/GenBank/DDBJ whole genome shotgun (WGS) entry which is preliminary data.</text>
</comment>
<evidence type="ECO:0000313" key="2">
    <source>
        <dbReference type="Proteomes" id="UP000618579"/>
    </source>
</evidence>
<organism evidence="1 2">
    <name type="scientific">Paenibacillus planticolens</name>
    <dbReference type="NCBI Taxonomy" id="2654976"/>
    <lineage>
        <taxon>Bacteria</taxon>
        <taxon>Bacillati</taxon>
        <taxon>Bacillota</taxon>
        <taxon>Bacilli</taxon>
        <taxon>Bacillales</taxon>
        <taxon>Paenibacillaceae</taxon>
        <taxon>Paenibacillus</taxon>
    </lineage>
</organism>
<proteinExistence type="predicted"/>
<name>A0ABX1ZS93_9BACL</name>
<gene>
    <name evidence="1" type="ORF">GC097_15895</name>
</gene>
<dbReference type="Proteomes" id="UP000618579">
    <property type="component" value="Unassembled WGS sequence"/>
</dbReference>
<accession>A0ABX1ZS93</accession>
<keyword evidence="2" id="KW-1185">Reference proteome</keyword>
<sequence length="159" mass="18720">MELLVNFIVKNTKGIFNSFWEVGFDEDNINFNEYRFRGQFLAVQRKLSIGGKWFTRFALEVFLPVEVCREHRRPLLHNEAIPKDSQSLIYLLKLELLNTNTFGLKSALAEAFTCKCGYQLSVDKNLIRFPIRDKNIVRFREIDANKDRFFSRCLNEGDE</sequence>
<dbReference type="RefSeq" id="WP_171684331.1">
    <property type="nucleotide sequence ID" value="NZ_WHNZ01000036.1"/>
</dbReference>